<dbReference type="Gene3D" id="1.10.510.10">
    <property type="entry name" value="Transferase(Phosphotransferase) domain 1"/>
    <property type="match status" value="1"/>
</dbReference>
<dbReference type="Gene3D" id="3.30.565.10">
    <property type="entry name" value="Histidine kinase-like ATPase, C-terminal domain"/>
    <property type="match status" value="1"/>
</dbReference>
<comment type="catalytic activity">
    <reaction evidence="1">
        <text>ATP + protein L-histidine = ADP + protein N-phospho-L-histidine.</text>
        <dbReference type="EC" id="2.7.13.3"/>
    </reaction>
</comment>
<feature type="domain" description="Histidine kinase" evidence="6">
    <location>
        <begin position="1611"/>
        <end position="1836"/>
    </location>
</feature>
<keyword evidence="7" id="KW-0808">Transferase</keyword>
<dbReference type="PANTHER" id="PTHR43642:SF1">
    <property type="entry name" value="HYBRID SIGNAL TRANSDUCTION HISTIDINE KINASE G"/>
    <property type="match status" value="1"/>
</dbReference>
<comment type="caution">
    <text evidence="7">The sequence shown here is derived from an EMBL/GenBank/DDBJ whole genome shotgun (WGS) entry which is preliminary data.</text>
</comment>
<dbReference type="InterPro" id="IPR003661">
    <property type="entry name" value="HisK_dim/P_dom"/>
</dbReference>
<dbReference type="InterPro" id="IPR008271">
    <property type="entry name" value="Ser/Thr_kinase_AS"/>
</dbReference>
<organism evidence="7 8">
    <name type="scientific">Enhygromyxa salina</name>
    <dbReference type="NCBI Taxonomy" id="215803"/>
    <lineage>
        <taxon>Bacteria</taxon>
        <taxon>Pseudomonadati</taxon>
        <taxon>Myxococcota</taxon>
        <taxon>Polyangia</taxon>
        <taxon>Nannocystales</taxon>
        <taxon>Nannocystaceae</taxon>
        <taxon>Enhygromyxa</taxon>
    </lineage>
</organism>
<dbReference type="SUPFAM" id="SSF52540">
    <property type="entry name" value="P-loop containing nucleoside triphosphate hydrolases"/>
    <property type="match status" value="1"/>
</dbReference>
<name>A0A0C1ZLX0_9BACT</name>
<dbReference type="InterPro" id="IPR003018">
    <property type="entry name" value="GAF"/>
</dbReference>
<dbReference type="Gene3D" id="3.30.450.20">
    <property type="entry name" value="PAS domain"/>
    <property type="match status" value="1"/>
</dbReference>
<dbReference type="InterPro" id="IPR036890">
    <property type="entry name" value="HATPase_C_sf"/>
</dbReference>
<accession>A0A0C1ZLX0</accession>
<dbReference type="SUPFAM" id="SSF55781">
    <property type="entry name" value="GAF domain-like"/>
    <property type="match status" value="1"/>
</dbReference>
<keyword evidence="7" id="KW-0418">Kinase</keyword>
<dbReference type="PANTHER" id="PTHR43642">
    <property type="entry name" value="HYBRID SIGNAL TRANSDUCTION HISTIDINE KINASE G"/>
    <property type="match status" value="1"/>
</dbReference>
<dbReference type="InterPro" id="IPR053159">
    <property type="entry name" value="Hybrid_Histidine_Kinase"/>
</dbReference>
<protein>
    <recommendedName>
        <fullName evidence="2">histidine kinase</fullName>
        <ecNumber evidence="2">2.7.13.3</ecNumber>
    </recommendedName>
</protein>
<dbReference type="InterPro" id="IPR029016">
    <property type="entry name" value="GAF-like_dom_sf"/>
</dbReference>
<dbReference type="InterPro" id="IPR035965">
    <property type="entry name" value="PAS-like_dom_sf"/>
</dbReference>
<dbReference type="Gene3D" id="1.10.287.130">
    <property type="match status" value="1"/>
</dbReference>
<dbReference type="InterPro" id="IPR036097">
    <property type="entry name" value="HisK_dim/P_sf"/>
</dbReference>
<dbReference type="Gene3D" id="3.30.450.40">
    <property type="match status" value="1"/>
</dbReference>
<evidence type="ECO:0000256" key="1">
    <source>
        <dbReference type="ARBA" id="ARBA00000085"/>
    </source>
</evidence>
<dbReference type="PROSITE" id="PS50011">
    <property type="entry name" value="PROTEIN_KINASE_DOM"/>
    <property type="match status" value="1"/>
</dbReference>
<dbReference type="SMART" id="SM00388">
    <property type="entry name" value="HisKA"/>
    <property type="match status" value="1"/>
</dbReference>
<dbReference type="InterPro" id="IPR005467">
    <property type="entry name" value="His_kinase_dom"/>
</dbReference>
<dbReference type="InterPro" id="IPR004358">
    <property type="entry name" value="Sig_transdc_His_kin-like_C"/>
</dbReference>
<evidence type="ECO:0000259" key="6">
    <source>
        <dbReference type="PROSITE" id="PS50109"/>
    </source>
</evidence>
<evidence type="ECO:0000313" key="8">
    <source>
        <dbReference type="Proteomes" id="UP000031599"/>
    </source>
</evidence>
<dbReference type="PROSITE" id="PS00108">
    <property type="entry name" value="PROTEIN_KINASE_ST"/>
    <property type="match status" value="1"/>
</dbReference>
<evidence type="ECO:0000256" key="3">
    <source>
        <dbReference type="ARBA" id="ARBA00022553"/>
    </source>
</evidence>
<evidence type="ECO:0000256" key="4">
    <source>
        <dbReference type="SAM" id="MobiDB-lite"/>
    </source>
</evidence>
<dbReference type="Proteomes" id="UP000031599">
    <property type="component" value="Unassembled WGS sequence"/>
</dbReference>
<dbReference type="CDD" id="cd14014">
    <property type="entry name" value="STKc_PknB_like"/>
    <property type="match status" value="1"/>
</dbReference>
<keyword evidence="3" id="KW-0597">Phosphoprotein</keyword>
<evidence type="ECO:0000259" key="5">
    <source>
        <dbReference type="PROSITE" id="PS50011"/>
    </source>
</evidence>
<evidence type="ECO:0000256" key="2">
    <source>
        <dbReference type="ARBA" id="ARBA00012438"/>
    </source>
</evidence>
<dbReference type="InterPro" id="IPR027417">
    <property type="entry name" value="P-loop_NTPase"/>
</dbReference>
<dbReference type="Pfam" id="PF13191">
    <property type="entry name" value="AAA_16"/>
    <property type="match status" value="1"/>
</dbReference>
<dbReference type="SUPFAM" id="SSF55874">
    <property type="entry name" value="ATPase domain of HSP90 chaperone/DNA topoisomerase II/histidine kinase"/>
    <property type="match status" value="1"/>
</dbReference>
<proteinExistence type="predicted"/>
<dbReference type="SMART" id="SM00387">
    <property type="entry name" value="HATPase_c"/>
    <property type="match status" value="1"/>
</dbReference>
<dbReference type="Pfam" id="PF00512">
    <property type="entry name" value="HisKA"/>
    <property type="match status" value="1"/>
</dbReference>
<feature type="domain" description="Protein kinase" evidence="5">
    <location>
        <begin position="1"/>
        <end position="247"/>
    </location>
</feature>
<dbReference type="SUPFAM" id="SSF55785">
    <property type="entry name" value="PYP-like sensor domain (PAS domain)"/>
    <property type="match status" value="1"/>
</dbReference>
<dbReference type="InterPro" id="IPR003594">
    <property type="entry name" value="HATPase_dom"/>
</dbReference>
<dbReference type="SMART" id="SM00220">
    <property type="entry name" value="S_TKc"/>
    <property type="match status" value="1"/>
</dbReference>
<feature type="region of interest" description="Disordered" evidence="4">
    <location>
        <begin position="1250"/>
        <end position="1279"/>
    </location>
</feature>
<dbReference type="GO" id="GO:0005524">
    <property type="term" value="F:ATP binding"/>
    <property type="evidence" value="ECO:0007669"/>
    <property type="project" value="InterPro"/>
</dbReference>
<dbReference type="InterPro" id="IPR011009">
    <property type="entry name" value="Kinase-like_dom_sf"/>
</dbReference>
<dbReference type="InterPro" id="IPR000719">
    <property type="entry name" value="Prot_kinase_dom"/>
</dbReference>
<gene>
    <name evidence="7" type="ORF">DB30_00194</name>
</gene>
<dbReference type="SMART" id="SM00065">
    <property type="entry name" value="GAF"/>
    <property type="match status" value="1"/>
</dbReference>
<dbReference type="PROSITE" id="PS50109">
    <property type="entry name" value="HIS_KIN"/>
    <property type="match status" value="1"/>
</dbReference>
<dbReference type="SUPFAM" id="SSF47384">
    <property type="entry name" value="Homodimeric domain of signal transducing histidine kinase"/>
    <property type="match status" value="1"/>
</dbReference>
<reference evidence="7 8" key="1">
    <citation type="submission" date="2014-12" db="EMBL/GenBank/DDBJ databases">
        <title>Genome assembly of Enhygromyxa salina DSM 15201.</title>
        <authorList>
            <person name="Sharma G."/>
            <person name="Subramanian S."/>
        </authorList>
    </citation>
    <scope>NUCLEOTIDE SEQUENCE [LARGE SCALE GENOMIC DNA]</scope>
    <source>
        <strain evidence="7 8">DSM 15201</strain>
    </source>
</reference>
<dbReference type="CDD" id="cd00082">
    <property type="entry name" value="HisKA"/>
    <property type="match status" value="1"/>
</dbReference>
<dbReference type="SUPFAM" id="SSF56112">
    <property type="entry name" value="Protein kinase-like (PK-like)"/>
    <property type="match status" value="1"/>
</dbReference>
<dbReference type="Pfam" id="PF02518">
    <property type="entry name" value="HATPase_c"/>
    <property type="match status" value="1"/>
</dbReference>
<dbReference type="GO" id="GO:0000155">
    <property type="term" value="F:phosphorelay sensor kinase activity"/>
    <property type="evidence" value="ECO:0007669"/>
    <property type="project" value="InterPro"/>
</dbReference>
<evidence type="ECO:0000313" key="7">
    <source>
        <dbReference type="EMBL" id="KIG18509.1"/>
    </source>
</evidence>
<dbReference type="EC" id="2.7.13.3" evidence="2"/>
<dbReference type="PRINTS" id="PR00344">
    <property type="entry name" value="BCTRLSENSOR"/>
</dbReference>
<dbReference type="Pfam" id="PF00069">
    <property type="entry name" value="Pkinase"/>
    <property type="match status" value="1"/>
</dbReference>
<dbReference type="Pfam" id="PF01590">
    <property type="entry name" value="GAF"/>
    <property type="match status" value="1"/>
</dbReference>
<dbReference type="EMBL" id="JMCC02000010">
    <property type="protein sequence ID" value="KIG18509.1"/>
    <property type="molecule type" value="Genomic_DNA"/>
</dbReference>
<sequence length="1836" mass="197831">MRRADGRRVIAKVFDLGDEDIESRVEHEFALLEALDVEGVVRALELQRVGEQLVLLLDRAPGVNLAVHCCGRALSLERFMAVAVQLADILARVHARRIIHRDIKPTNILIDPDSGRIELADFGISVLLENERRHLYDPAVLEGTLPYISPEQTGRTGRPVDFRSDLYSLGVTFYELLTGRRPFEYTAPLELIHAHLARVPASPAVHRPGLPDGLVRVVIKLLAKAPEHRYQTATGLAADLRHLNRLLTSADEGDSFVLGRNDTPHELQLPHQLYDRSVEAEGLTAELERVIQTDGAHLLLVTGPAGIGKSALIANFEVTVAGYGSYVGRGKFDRDRPYSGFVQAFVGLIEQLLTESEARLGRWRERLGVALGGLGGAVIELLPILALVLGEQPASPSLEPHEARNRVHLGLARFLSVFCEDGRPLVLVLEDLHWADNSSVALLEALLDGGRHGAMLMIGSVRTHEPGLDSLDPLIQKLPTERVGVTRLGPLSRAAVEQLLADTLGRPASTLGALTELVIRKTDNNPLFIRQLLTHLYEAGLMRPGPQGWTYDDDAIGAAGIPDDALELMAAKLAALPDRVRELLQRAACIADRFDPATLELICERPSAELTATLYDLVAAGLLDHVGGEYRFAHHGVREAARLEAGVELSQRLRWRIGQQQLAQLDPRATEGLLAVVDHLNAGLPAAGPLEPSTRIGLAKLNLRAGQWALQSAAYEPALRYLEQGLALVVGEREAVARLGERAPGHQTILDLEFARAQVMAACGRSQLAQEAFTTLLGWALRPREHARVAASWIAHLNLCGRNAEAVEFGLAALGRHGCTVEPAPSAADARGALERAWCRVRGLDGEQFIAMGRCADERVAAVMTILTPTKTAAYVIDANVYIVLISAQLDWVLRHGVCPDTSLGLAQLSICVGSMLGEVEGAIRTSRAAIALAECVDSRSTQVRVDAVTQLFVAHLGRPFVEPLSRMDRAYTRALEVGDFLWAGYTGAVALSMHLEVGTHLQVLGRLCDRFERELGNRASGEACGAASSLHAIGVVLGGRASEDALEQARACLQPDQIEAQGGSRYSLYVTIANRALVSLVLGESSEALQLCARILDTVERVLFASWVIPRVALTAIVAAQRQREAGPPTARVGERAIEIVRRWAANSSENYAHYLDLAEGLIAASDASTREAGILLERARAHAFERGCRWVEGLAAEQLAALAEQDGLTGYAAGARQQAWNAYAAWGAGAKLDQLRAAHSHEFPLAVAADSGGTGSSSHRPRAPLETSSSSPGRRGHAGALDFDSVLRSVAAIRADLRLDQVTAAVLNVAITNAGADHGMLVLEHAGVFGIVAAAGLDVVAPSKPLALARAGASAPTSLINYVLRTGTPVVLDDAGADLRFCDDPYIAERGVLSLLGMPITHAKRTQGVLVLENRLSRSCFTPERLDVLQLISGQAAGALEHARVHDALREGEARWRSLVDGAPDVIALINEDGEVEFVNRSGMQTATGPQVGSRGGAGERAQMPELFAGSPAAADWNHAVERVLAEGVAGELEIEVPRDVGPSRWYTARLAPIEVGGRAEPGARAHRKAIAIATDISARKQAEADKRSLEAQMRQQQRLEAIGTLASGVAHEINNPIQGIMNYAELISASPHKRELVEEFAAEIFHESERVATIVRNLLSFSRHEGLAPVADTNLGALVNSTLSLIHSIVFKDQITLRIAIPADLPLVRCRSQQIQQIVMNLVTNARDALNSTIGRDHETKQIEIRAERLLRPEHASHGAWVRLTVEDQGPGIPADILPRIFDPFFTTKGRDQGTGLGLAVSHGIAREHGGELSVDSVPGKGTRFFLDLPAGW</sequence>
<dbReference type="InterPro" id="IPR041664">
    <property type="entry name" value="AAA_16"/>
</dbReference>